<dbReference type="AlphaFoldDB" id="A0A1Y6FXA2"/>
<reference evidence="3" key="1">
    <citation type="submission" date="2017-04" db="EMBL/GenBank/DDBJ databases">
        <authorList>
            <person name="Varghese N."/>
            <person name="Submissions S."/>
        </authorList>
    </citation>
    <scope>NUCLEOTIDE SEQUENCE [LARGE SCALE GENOMIC DNA]</scope>
</reference>
<dbReference type="PANTHER" id="PTHR33525">
    <property type="match status" value="1"/>
</dbReference>
<name>A0A1Y6FXA2_9GAMM</name>
<dbReference type="PROSITE" id="PS51833">
    <property type="entry name" value="HDOD"/>
    <property type="match status" value="1"/>
</dbReference>
<dbReference type="PANTHER" id="PTHR33525:SF3">
    <property type="entry name" value="RIBONUCLEASE Y"/>
    <property type="match status" value="1"/>
</dbReference>
<dbReference type="Pfam" id="PF08668">
    <property type="entry name" value="HDOD"/>
    <property type="match status" value="1"/>
</dbReference>
<proteinExistence type="predicted"/>
<accession>A0A1Y6FXA2</accession>
<dbReference type="OrthoDB" id="598113at2"/>
<evidence type="ECO:0000313" key="2">
    <source>
        <dbReference type="EMBL" id="SMQ80434.1"/>
    </source>
</evidence>
<dbReference type="SUPFAM" id="SSF109604">
    <property type="entry name" value="HD-domain/PDEase-like"/>
    <property type="match status" value="1"/>
</dbReference>
<protein>
    <submittedName>
        <fullName evidence="2">HDOD domain-containing protein</fullName>
    </submittedName>
</protein>
<evidence type="ECO:0000313" key="3">
    <source>
        <dbReference type="Proteomes" id="UP000194450"/>
    </source>
</evidence>
<sequence>MSAEKALYLIVSDKLEEDSLQLPGLPTTAEQVRQVTSDPNCNLQDLVTIIQHDPALTARLIGLANSAYLGGRSKTETLMQALTRIGLRRIRNLALALAIEQLYIAKNSIVRGYLDETWQRSRELAAASVVLVEQLMERKVGKRMHPDIALLAGLIAPIGALPILSVVDEHADSFANPTFIAPTIAHLQARIGTEVLKHWQFSTVLIPVPVLWSQGCTERLQHAEQIGYGDVVHAAALLTGHCVPTKVMTLAEYQQVGLLESDELWNWPAIQTRYQEVLAVLM</sequence>
<dbReference type="Proteomes" id="UP000194450">
    <property type="component" value="Unassembled WGS sequence"/>
</dbReference>
<gene>
    <name evidence="2" type="ORF">SAMN06297229_2194</name>
</gene>
<feature type="domain" description="HDOD" evidence="1">
    <location>
        <begin position="22"/>
        <end position="215"/>
    </location>
</feature>
<dbReference type="InterPro" id="IPR052340">
    <property type="entry name" value="RNase_Y/CdgJ"/>
</dbReference>
<dbReference type="EMBL" id="FXWH01000003">
    <property type="protein sequence ID" value="SMQ80434.1"/>
    <property type="molecule type" value="Genomic_DNA"/>
</dbReference>
<keyword evidence="3" id="KW-1185">Reference proteome</keyword>
<dbReference type="InterPro" id="IPR013976">
    <property type="entry name" value="HDOD"/>
</dbReference>
<dbReference type="RefSeq" id="WP_086435326.1">
    <property type="nucleotide sequence ID" value="NZ_FXWH01000003.1"/>
</dbReference>
<organism evidence="2 3">
    <name type="scientific">Pseudidiomarina planktonica</name>
    <dbReference type="NCBI Taxonomy" id="1323738"/>
    <lineage>
        <taxon>Bacteria</taxon>
        <taxon>Pseudomonadati</taxon>
        <taxon>Pseudomonadota</taxon>
        <taxon>Gammaproteobacteria</taxon>
        <taxon>Alteromonadales</taxon>
        <taxon>Idiomarinaceae</taxon>
        <taxon>Pseudidiomarina</taxon>
    </lineage>
</organism>
<evidence type="ECO:0000259" key="1">
    <source>
        <dbReference type="PROSITE" id="PS51833"/>
    </source>
</evidence>
<dbReference type="Gene3D" id="1.10.3210.10">
    <property type="entry name" value="Hypothetical protein af1432"/>
    <property type="match status" value="1"/>
</dbReference>